<comment type="caution">
    <text evidence="7">The sequence shown here is derived from an EMBL/GenBank/DDBJ whole genome shotgun (WGS) entry which is preliminary data.</text>
</comment>
<keyword evidence="5 7" id="KW-0808">Transferase</keyword>
<evidence type="ECO:0000256" key="3">
    <source>
        <dbReference type="ARBA" id="ARBA00022840"/>
    </source>
</evidence>
<keyword evidence="2 5" id="KW-0547">Nucleotide-binding</keyword>
<evidence type="ECO:0000256" key="5">
    <source>
        <dbReference type="HAMAP-Rule" id="MF_00376"/>
    </source>
</evidence>
<dbReference type="GO" id="GO:0004140">
    <property type="term" value="F:dephospho-CoA kinase activity"/>
    <property type="evidence" value="ECO:0007669"/>
    <property type="project" value="UniProtKB-UniRule"/>
</dbReference>
<reference evidence="7" key="1">
    <citation type="submission" date="2020-10" db="EMBL/GenBank/DDBJ databases">
        <authorList>
            <person name="Gilroy R."/>
        </authorList>
    </citation>
    <scope>NUCLEOTIDE SEQUENCE</scope>
    <source>
        <strain evidence="7">7293</strain>
    </source>
</reference>
<comment type="subcellular location">
    <subcellularLocation>
        <location evidence="5">Cytoplasm</location>
    </subcellularLocation>
</comment>
<dbReference type="InterPro" id="IPR001977">
    <property type="entry name" value="Depp_CoAkinase"/>
</dbReference>
<dbReference type="GO" id="GO:0005737">
    <property type="term" value="C:cytoplasm"/>
    <property type="evidence" value="ECO:0007669"/>
    <property type="project" value="UniProtKB-SubCell"/>
</dbReference>
<dbReference type="PANTHER" id="PTHR10695">
    <property type="entry name" value="DEPHOSPHO-COA KINASE-RELATED"/>
    <property type="match status" value="1"/>
</dbReference>
<dbReference type="EC" id="2.7.1.24" evidence="5 6"/>
<sequence length="193" mass="21298">MIIGLTGKSCAGKDTVAAMLPSDSFVVIDVDALGHTALESNHEKLEEAFGPSIFKQDGSVDRKILGPMVFSDAEKLATLNDITHPWMKEEALKEAKDAEKRGMIAVINAALLESMGFVSYCDLVVFVTAPYEVREKRALLRDGITKEKFHAREESQKEIGRSLFDYGKEVITIINDGDKDTISRQVSFLCAKI</sequence>
<dbReference type="Gene3D" id="3.40.50.300">
    <property type="entry name" value="P-loop containing nucleotide triphosphate hydrolases"/>
    <property type="match status" value="1"/>
</dbReference>
<evidence type="ECO:0000313" key="7">
    <source>
        <dbReference type="EMBL" id="MBO8435438.1"/>
    </source>
</evidence>
<keyword evidence="4 5" id="KW-0173">Coenzyme A biosynthesis</keyword>
<dbReference type="InterPro" id="IPR027417">
    <property type="entry name" value="P-loop_NTPase"/>
</dbReference>
<organism evidence="7 8">
    <name type="scientific">Candidatus Ornithospirochaeta stercoripullorum</name>
    <dbReference type="NCBI Taxonomy" id="2840899"/>
    <lineage>
        <taxon>Bacteria</taxon>
        <taxon>Pseudomonadati</taxon>
        <taxon>Spirochaetota</taxon>
        <taxon>Spirochaetia</taxon>
        <taxon>Spirochaetales</taxon>
        <taxon>Spirochaetaceae</taxon>
        <taxon>Spirochaetaceae incertae sedis</taxon>
        <taxon>Candidatus Ornithospirochaeta</taxon>
    </lineage>
</organism>
<dbReference type="GO" id="GO:0015937">
    <property type="term" value="P:coenzyme A biosynthetic process"/>
    <property type="evidence" value="ECO:0007669"/>
    <property type="project" value="UniProtKB-UniRule"/>
</dbReference>
<comment type="catalytic activity">
    <reaction evidence="5">
        <text>3'-dephospho-CoA + ATP = ADP + CoA + H(+)</text>
        <dbReference type="Rhea" id="RHEA:18245"/>
        <dbReference type="ChEBI" id="CHEBI:15378"/>
        <dbReference type="ChEBI" id="CHEBI:30616"/>
        <dbReference type="ChEBI" id="CHEBI:57287"/>
        <dbReference type="ChEBI" id="CHEBI:57328"/>
        <dbReference type="ChEBI" id="CHEBI:456216"/>
        <dbReference type="EC" id="2.7.1.24"/>
    </reaction>
</comment>
<dbReference type="PANTHER" id="PTHR10695:SF46">
    <property type="entry name" value="BIFUNCTIONAL COENZYME A SYNTHASE-RELATED"/>
    <property type="match status" value="1"/>
</dbReference>
<keyword evidence="3 5" id="KW-0067">ATP-binding</keyword>
<dbReference type="CDD" id="cd02022">
    <property type="entry name" value="DPCK"/>
    <property type="match status" value="1"/>
</dbReference>
<comment type="function">
    <text evidence="5">Catalyzes the phosphorylation of the 3'-hydroxyl group of dephosphocoenzyme A to form coenzyme A.</text>
</comment>
<dbReference type="Pfam" id="PF01121">
    <property type="entry name" value="CoaE"/>
    <property type="match status" value="1"/>
</dbReference>
<comment type="similarity">
    <text evidence="1 5">Belongs to the CoaE family.</text>
</comment>
<evidence type="ECO:0000256" key="6">
    <source>
        <dbReference type="NCBIfam" id="TIGR00152"/>
    </source>
</evidence>
<accession>A0A9D9DXU8</accession>
<evidence type="ECO:0000313" key="8">
    <source>
        <dbReference type="Proteomes" id="UP000823615"/>
    </source>
</evidence>
<keyword evidence="5 7" id="KW-0418">Kinase</keyword>
<dbReference type="NCBIfam" id="TIGR00152">
    <property type="entry name" value="dephospho-CoA kinase"/>
    <property type="match status" value="1"/>
</dbReference>
<keyword evidence="5" id="KW-0963">Cytoplasm</keyword>
<evidence type="ECO:0000256" key="2">
    <source>
        <dbReference type="ARBA" id="ARBA00022741"/>
    </source>
</evidence>
<evidence type="ECO:0000256" key="1">
    <source>
        <dbReference type="ARBA" id="ARBA00009018"/>
    </source>
</evidence>
<dbReference type="AlphaFoldDB" id="A0A9D9DXU8"/>
<name>A0A9D9DXU8_9SPIO</name>
<reference evidence="7" key="2">
    <citation type="journal article" date="2021" name="PeerJ">
        <title>Extensive microbial diversity within the chicken gut microbiome revealed by metagenomics and culture.</title>
        <authorList>
            <person name="Gilroy R."/>
            <person name="Ravi A."/>
            <person name="Getino M."/>
            <person name="Pursley I."/>
            <person name="Horton D.L."/>
            <person name="Alikhan N.F."/>
            <person name="Baker D."/>
            <person name="Gharbi K."/>
            <person name="Hall N."/>
            <person name="Watson M."/>
            <person name="Adriaenssens E.M."/>
            <person name="Foster-Nyarko E."/>
            <person name="Jarju S."/>
            <person name="Secka A."/>
            <person name="Antonio M."/>
            <person name="Oren A."/>
            <person name="Chaudhuri R.R."/>
            <person name="La Ragione R."/>
            <person name="Hildebrand F."/>
            <person name="Pallen M.J."/>
        </authorList>
    </citation>
    <scope>NUCLEOTIDE SEQUENCE</scope>
    <source>
        <strain evidence="7">7293</strain>
    </source>
</reference>
<feature type="binding site" evidence="5">
    <location>
        <begin position="10"/>
        <end position="15"/>
    </location>
    <ligand>
        <name>ATP</name>
        <dbReference type="ChEBI" id="CHEBI:30616"/>
    </ligand>
</feature>
<gene>
    <name evidence="5 7" type="primary">coaE</name>
    <name evidence="7" type="ORF">IAA97_00435</name>
</gene>
<dbReference type="EMBL" id="JADIMT010000007">
    <property type="protein sequence ID" value="MBO8435438.1"/>
    <property type="molecule type" value="Genomic_DNA"/>
</dbReference>
<evidence type="ECO:0000256" key="4">
    <source>
        <dbReference type="ARBA" id="ARBA00022993"/>
    </source>
</evidence>
<dbReference type="GO" id="GO:0005524">
    <property type="term" value="F:ATP binding"/>
    <property type="evidence" value="ECO:0007669"/>
    <property type="project" value="UniProtKB-UniRule"/>
</dbReference>
<dbReference type="HAMAP" id="MF_00376">
    <property type="entry name" value="Dephospho_CoA_kinase"/>
    <property type="match status" value="1"/>
</dbReference>
<dbReference type="PROSITE" id="PS51219">
    <property type="entry name" value="DPCK"/>
    <property type="match status" value="1"/>
</dbReference>
<comment type="pathway">
    <text evidence="5">Cofactor biosynthesis; coenzyme A biosynthesis; CoA from (R)-pantothenate: step 5/5.</text>
</comment>
<protein>
    <recommendedName>
        <fullName evidence="5 6">Dephospho-CoA kinase</fullName>
        <ecNumber evidence="5 6">2.7.1.24</ecNumber>
    </recommendedName>
    <alternativeName>
        <fullName evidence="5">Dephosphocoenzyme A kinase</fullName>
    </alternativeName>
</protein>
<dbReference type="Proteomes" id="UP000823615">
    <property type="component" value="Unassembled WGS sequence"/>
</dbReference>
<proteinExistence type="inferred from homology"/>
<dbReference type="SUPFAM" id="SSF52540">
    <property type="entry name" value="P-loop containing nucleoside triphosphate hydrolases"/>
    <property type="match status" value="1"/>
</dbReference>